<organism evidence="2 3">
    <name type="scientific">Demequina lutea</name>
    <dbReference type="NCBI Taxonomy" id="431489"/>
    <lineage>
        <taxon>Bacteria</taxon>
        <taxon>Bacillati</taxon>
        <taxon>Actinomycetota</taxon>
        <taxon>Actinomycetes</taxon>
        <taxon>Micrococcales</taxon>
        <taxon>Demequinaceae</taxon>
        <taxon>Demequina</taxon>
    </lineage>
</organism>
<gene>
    <name evidence="2" type="ORF">BKA03_000338</name>
</gene>
<evidence type="ECO:0000313" key="2">
    <source>
        <dbReference type="EMBL" id="NYI40219.1"/>
    </source>
</evidence>
<evidence type="ECO:0000256" key="1">
    <source>
        <dbReference type="SAM" id="MobiDB-lite"/>
    </source>
</evidence>
<keyword evidence="3" id="KW-1185">Reference proteome</keyword>
<dbReference type="EMBL" id="JACBZO010000001">
    <property type="protein sequence ID" value="NYI40219.1"/>
    <property type="molecule type" value="Genomic_DNA"/>
</dbReference>
<protein>
    <submittedName>
        <fullName evidence="2">Uncharacterized protein</fullName>
    </submittedName>
</protein>
<proteinExistence type="predicted"/>
<dbReference type="Proteomes" id="UP000547973">
    <property type="component" value="Unassembled WGS sequence"/>
</dbReference>
<name>A0A7Y9Z7L0_9MICO</name>
<reference evidence="2 3" key="1">
    <citation type="submission" date="2020-07" db="EMBL/GenBank/DDBJ databases">
        <title>Sequencing the genomes of 1000 actinobacteria strains.</title>
        <authorList>
            <person name="Klenk H.-P."/>
        </authorList>
    </citation>
    <scope>NUCLEOTIDE SEQUENCE [LARGE SCALE GENOMIC DNA]</scope>
    <source>
        <strain evidence="2 3">DSM 19970</strain>
    </source>
</reference>
<dbReference type="Pfam" id="PF19524">
    <property type="entry name" value="DUF6054"/>
    <property type="match status" value="1"/>
</dbReference>
<dbReference type="RefSeq" id="WP_062074796.1">
    <property type="nucleotide sequence ID" value="NZ_BBRC01000004.1"/>
</dbReference>
<comment type="caution">
    <text evidence="2">The sequence shown here is derived from an EMBL/GenBank/DDBJ whole genome shotgun (WGS) entry which is preliminary data.</text>
</comment>
<feature type="region of interest" description="Disordered" evidence="1">
    <location>
        <begin position="1"/>
        <end position="24"/>
    </location>
</feature>
<sequence>MERDVGVEVADSTPPEAREHARRQEGSLMYQTRSLVGSADALATHLDNAITRGSVSASIEHQDVLSIGDARMILRTYERYSMTGGNRLTLSVSILAVGDRMEVALTTSGGSQGVFFKINTFGEGAFMDKGLEAVDGFAGA</sequence>
<dbReference type="InterPro" id="IPR046117">
    <property type="entry name" value="DUF6054"/>
</dbReference>
<evidence type="ECO:0000313" key="3">
    <source>
        <dbReference type="Proteomes" id="UP000547973"/>
    </source>
</evidence>
<accession>A0A7Y9Z7L0</accession>
<dbReference type="AlphaFoldDB" id="A0A7Y9Z7L0"/>